<dbReference type="Gene3D" id="3.40.50.10190">
    <property type="entry name" value="BRCT domain"/>
    <property type="match status" value="1"/>
</dbReference>
<dbReference type="CDD" id="cd17748">
    <property type="entry name" value="BRCT_DNA_ligase_like"/>
    <property type="match status" value="1"/>
</dbReference>
<dbReference type="EMBL" id="AM295053">
    <property type="protein sequence ID" value="CAL25732.1"/>
    <property type="molecule type" value="Genomic_DNA"/>
</dbReference>
<dbReference type="SMART" id="SM00292">
    <property type="entry name" value="BRCT"/>
    <property type="match status" value="1"/>
</dbReference>
<dbReference type="SUPFAM" id="SSF52113">
    <property type="entry name" value="BRCT domain"/>
    <property type="match status" value="1"/>
</dbReference>
<dbReference type="PROSITE" id="PS50172">
    <property type="entry name" value="BRCT"/>
    <property type="match status" value="1"/>
</dbReference>
<feature type="domain" description="BRCT" evidence="3">
    <location>
        <begin position="55"/>
        <end position="135"/>
    </location>
</feature>
<dbReference type="InterPro" id="IPR041663">
    <property type="entry name" value="DisA/LigA_HHH"/>
</dbReference>
<name>A0AQI3_ALKHA</name>
<organism evidence="4">
    <name type="scientific">Halalkalibacterium halodurans</name>
    <name type="common">Bacillus halodurans</name>
    <dbReference type="NCBI Taxonomy" id="86665"/>
    <lineage>
        <taxon>Bacteria</taxon>
        <taxon>Bacillati</taxon>
        <taxon>Bacillota</taxon>
        <taxon>Bacilli</taxon>
        <taxon>Bacillales</taxon>
        <taxon>Bacillaceae</taxon>
        <taxon>Halalkalibacterium (ex Joshi et al. 2022)</taxon>
    </lineage>
</organism>
<accession>A0AQI3</accession>
<dbReference type="GO" id="GO:0006281">
    <property type="term" value="P:DNA repair"/>
    <property type="evidence" value="ECO:0007669"/>
    <property type="project" value="UniProtKB-KW"/>
</dbReference>
<dbReference type="InterPro" id="IPR010994">
    <property type="entry name" value="RuvA_2-like"/>
</dbReference>
<evidence type="ECO:0000259" key="3">
    <source>
        <dbReference type="PROSITE" id="PS50172"/>
    </source>
</evidence>
<dbReference type="Gene3D" id="1.10.150.20">
    <property type="entry name" value="5' to 3' exonuclease, C-terminal subdomain"/>
    <property type="match status" value="1"/>
</dbReference>
<proteinExistence type="predicted"/>
<dbReference type="Pfam" id="PF12826">
    <property type="entry name" value="HHH_2"/>
    <property type="match status" value="1"/>
</dbReference>
<dbReference type="InterPro" id="IPR036420">
    <property type="entry name" value="BRCT_dom_sf"/>
</dbReference>
<dbReference type="Pfam" id="PF00533">
    <property type="entry name" value="BRCT"/>
    <property type="match status" value="1"/>
</dbReference>
<protein>
    <recommendedName>
        <fullName evidence="3">BRCT domain-containing protein</fullName>
    </recommendedName>
</protein>
<dbReference type="AlphaFoldDB" id="A0AQI3"/>
<evidence type="ECO:0000256" key="2">
    <source>
        <dbReference type="ARBA" id="ARBA00023204"/>
    </source>
</evidence>
<dbReference type="InterPro" id="IPR001357">
    <property type="entry name" value="BRCT_dom"/>
</dbReference>
<keyword evidence="2" id="KW-0234">DNA repair</keyword>
<reference evidence="4" key="1">
    <citation type="submission" date="2006-04" db="EMBL/GenBank/DDBJ databases">
        <authorList>
            <person name="Ben Ali M."/>
        </authorList>
    </citation>
    <scope>NUCLEOTIDE SEQUENCE</scope>
    <source>
        <strain evidence="4">US193</strain>
    </source>
</reference>
<evidence type="ECO:0000313" key="4">
    <source>
        <dbReference type="EMBL" id="CAL25732.1"/>
    </source>
</evidence>
<sequence>MNATREELIAVPDVGDIVADSIVSFFEDEVNKMSVQRLLEFGVHPQPIEKPKPVSTDSYFYGKTVVLTGTLHLMTREEATAKLEACGAKVTGSVSKKTDLVIAGEKAGSKLAKAEQLGIPVITDENELVKEEGLFMRKNILHQ</sequence>
<keyword evidence="1" id="KW-0227">DNA damage</keyword>
<evidence type="ECO:0000256" key="1">
    <source>
        <dbReference type="ARBA" id="ARBA00022763"/>
    </source>
</evidence>
<reference evidence="4" key="2">
    <citation type="submission" date="2006-11" db="EMBL/GenBank/DDBJ databases">
        <title>A new DNA ligase from Bacillus halodurans sp.193.</title>
        <authorList>
            <person name="Khemakhem B."/>
            <person name="bejar S."/>
        </authorList>
    </citation>
    <scope>NUCLEOTIDE SEQUENCE</scope>
    <source>
        <strain evidence="4">US193</strain>
    </source>
</reference>
<dbReference type="SUPFAM" id="SSF47781">
    <property type="entry name" value="RuvA domain 2-like"/>
    <property type="match status" value="1"/>
</dbReference>